<keyword evidence="1" id="KW-0547">Nucleotide-binding</keyword>
<reference evidence="4 5" key="1">
    <citation type="journal article" date="2004" name="Proc. Natl. Acad. Sci. U.S.A.">
        <title>Genome sequence of Picrophilus torridus and its implications for life around pH 0.</title>
        <authorList>
            <person name="Futterer O."/>
            <person name="Angelov A."/>
            <person name="Liesegang H."/>
            <person name="Gottschalk G."/>
            <person name="Schleper C."/>
            <person name="Schepers B."/>
            <person name="Dock C."/>
            <person name="Antranikian G."/>
            <person name="Liebl W."/>
        </authorList>
    </citation>
    <scope>NUCLEOTIDE SEQUENCE [LARGE SCALE GENOMIC DNA]</scope>
    <source>
        <strain evidence="5">ATCC 700027 / DSM 9790 / JCM 10055 / NBRC 100828</strain>
    </source>
</reference>
<keyword evidence="2 4" id="KW-0067">ATP-binding</keyword>
<dbReference type="eggNOG" id="arCOG04236">
    <property type="taxonomic scope" value="Archaea"/>
</dbReference>
<dbReference type="InterPro" id="IPR027417">
    <property type="entry name" value="P-loop_NTPase"/>
</dbReference>
<protein>
    <submittedName>
        <fullName evidence="4">ABC transporter ATP-binding protein</fullName>
    </submittedName>
</protein>
<dbReference type="NCBIfam" id="TIGR01978">
    <property type="entry name" value="sufC"/>
    <property type="match status" value="1"/>
</dbReference>
<dbReference type="EMBL" id="AE017261">
    <property type="protein sequence ID" value="AAT43696.1"/>
    <property type="molecule type" value="Genomic_DNA"/>
</dbReference>
<dbReference type="Proteomes" id="UP000000438">
    <property type="component" value="Chromosome"/>
</dbReference>
<dbReference type="InterPro" id="IPR017871">
    <property type="entry name" value="ABC_transporter-like_CS"/>
</dbReference>
<dbReference type="SUPFAM" id="SSF52540">
    <property type="entry name" value="P-loop containing nucleoside triphosphate hydrolases"/>
    <property type="match status" value="1"/>
</dbReference>
<evidence type="ECO:0000313" key="4">
    <source>
        <dbReference type="EMBL" id="AAT43696.1"/>
    </source>
</evidence>
<gene>
    <name evidence="4" type="ordered locus">PTO1111</name>
</gene>
<dbReference type="PaxDb" id="263820-PTO1111"/>
<dbReference type="PATRIC" id="fig|263820.9.peg.1151"/>
<dbReference type="HOGENOM" id="CLU_000604_48_1_2"/>
<dbReference type="PROSITE" id="PS00211">
    <property type="entry name" value="ABC_TRANSPORTER_1"/>
    <property type="match status" value="1"/>
</dbReference>
<dbReference type="InterPro" id="IPR010230">
    <property type="entry name" value="FeS-cluster_ATPase_SufC"/>
</dbReference>
<dbReference type="FunCoup" id="Q6L006">
    <property type="interactions" value="1"/>
</dbReference>
<dbReference type="Pfam" id="PF00005">
    <property type="entry name" value="ABC_tran"/>
    <property type="match status" value="1"/>
</dbReference>
<dbReference type="Gene3D" id="3.40.50.300">
    <property type="entry name" value="P-loop containing nucleotide triphosphate hydrolases"/>
    <property type="match status" value="1"/>
</dbReference>
<dbReference type="CDD" id="cd03217">
    <property type="entry name" value="ABC_FeS_Assembly"/>
    <property type="match status" value="1"/>
</dbReference>
<evidence type="ECO:0000256" key="2">
    <source>
        <dbReference type="ARBA" id="ARBA00022840"/>
    </source>
</evidence>
<dbReference type="KEGG" id="pto:PTO1111"/>
<dbReference type="InterPro" id="IPR003439">
    <property type="entry name" value="ABC_transporter-like_ATP-bd"/>
</dbReference>
<organism evidence="4 5">
    <name type="scientific">Picrophilus torridus (strain ATCC 700027 / DSM 9790 / JCM 10055 / NBRC 100828 / KAW 2/3)</name>
    <dbReference type="NCBI Taxonomy" id="1122961"/>
    <lineage>
        <taxon>Archaea</taxon>
        <taxon>Methanobacteriati</taxon>
        <taxon>Thermoplasmatota</taxon>
        <taxon>Thermoplasmata</taxon>
        <taxon>Thermoplasmatales</taxon>
        <taxon>Picrophilaceae</taxon>
        <taxon>Picrophilus</taxon>
    </lineage>
</organism>
<dbReference type="InterPro" id="IPR003593">
    <property type="entry name" value="AAA+_ATPase"/>
</dbReference>
<proteinExistence type="predicted"/>
<evidence type="ECO:0000259" key="3">
    <source>
        <dbReference type="PROSITE" id="PS50893"/>
    </source>
</evidence>
<dbReference type="GO" id="GO:0016887">
    <property type="term" value="F:ATP hydrolysis activity"/>
    <property type="evidence" value="ECO:0007669"/>
    <property type="project" value="InterPro"/>
</dbReference>
<dbReference type="SMART" id="SM00382">
    <property type="entry name" value="AAA"/>
    <property type="match status" value="1"/>
</dbReference>
<name>Q6L006_PICTO</name>
<feature type="domain" description="ABC transporter" evidence="3">
    <location>
        <begin position="15"/>
        <end position="256"/>
    </location>
</feature>
<evidence type="ECO:0000313" key="5">
    <source>
        <dbReference type="Proteomes" id="UP000000438"/>
    </source>
</evidence>
<sequence>MFKYDLLIFNTMTELNVVDLKASVQGTEILKGVNLTVKSGEIHALMGPNGAGKSTLGYVLIGHPDYKVTSGRIILDGKDITGATPEERARLGLFLAFQNPVSIPGVKISTFLRTAYNQMHPDEKLSLKDFFNLVKSNMESVGLNESFISRSVNDGFSGGERKRFEILQMLVLRPKIVILDEIDSGLDIDALKQVSSHIQREYNEGIGFIIITHYQRILKDIRPEFVHVLMNGRIVMNGDKNLSDKIETEGYDWLKEVA</sequence>
<dbReference type="InParanoid" id="Q6L006"/>
<dbReference type="STRING" id="263820.PTO1111"/>
<dbReference type="PROSITE" id="PS50893">
    <property type="entry name" value="ABC_TRANSPORTER_2"/>
    <property type="match status" value="1"/>
</dbReference>
<dbReference type="PANTHER" id="PTHR43204:SF1">
    <property type="entry name" value="ABC TRANSPORTER I FAMILY MEMBER 6, CHLOROPLASTIC"/>
    <property type="match status" value="1"/>
</dbReference>
<dbReference type="PANTHER" id="PTHR43204">
    <property type="entry name" value="ABC TRANSPORTER I FAMILY MEMBER 6, CHLOROPLASTIC"/>
    <property type="match status" value="1"/>
</dbReference>
<evidence type="ECO:0000256" key="1">
    <source>
        <dbReference type="ARBA" id="ARBA00022741"/>
    </source>
</evidence>
<dbReference type="AlphaFoldDB" id="Q6L006"/>
<accession>Q6L006</accession>
<dbReference type="GO" id="GO:0005524">
    <property type="term" value="F:ATP binding"/>
    <property type="evidence" value="ECO:0007669"/>
    <property type="project" value="UniProtKB-KW"/>
</dbReference>